<proteinExistence type="predicted"/>
<dbReference type="EMBL" id="KZ678133">
    <property type="protein sequence ID" value="PSN69149.1"/>
    <property type="molecule type" value="Genomic_DNA"/>
</dbReference>
<organism evidence="2 3">
    <name type="scientific">Corynespora cassiicola Philippines</name>
    <dbReference type="NCBI Taxonomy" id="1448308"/>
    <lineage>
        <taxon>Eukaryota</taxon>
        <taxon>Fungi</taxon>
        <taxon>Dikarya</taxon>
        <taxon>Ascomycota</taxon>
        <taxon>Pezizomycotina</taxon>
        <taxon>Dothideomycetes</taxon>
        <taxon>Pleosporomycetidae</taxon>
        <taxon>Pleosporales</taxon>
        <taxon>Corynesporascaceae</taxon>
        <taxon>Corynespora</taxon>
    </lineage>
</organism>
<name>A0A2T2NUW0_CORCC</name>
<reference evidence="2 3" key="1">
    <citation type="journal article" date="2018" name="Front. Microbiol.">
        <title>Genome-Wide Analysis of Corynespora cassiicola Leaf Fall Disease Putative Effectors.</title>
        <authorList>
            <person name="Lopez D."/>
            <person name="Ribeiro S."/>
            <person name="Label P."/>
            <person name="Fumanal B."/>
            <person name="Venisse J.S."/>
            <person name="Kohler A."/>
            <person name="de Oliveira R.R."/>
            <person name="Labutti K."/>
            <person name="Lipzen A."/>
            <person name="Lail K."/>
            <person name="Bauer D."/>
            <person name="Ohm R.A."/>
            <person name="Barry K.W."/>
            <person name="Spatafora J."/>
            <person name="Grigoriev I.V."/>
            <person name="Martin F.M."/>
            <person name="Pujade-Renaud V."/>
        </authorList>
    </citation>
    <scope>NUCLEOTIDE SEQUENCE [LARGE SCALE GENOMIC DNA]</scope>
    <source>
        <strain evidence="2 3">Philippines</strain>
    </source>
</reference>
<evidence type="ECO:0000256" key="1">
    <source>
        <dbReference type="SAM" id="MobiDB-lite"/>
    </source>
</evidence>
<feature type="region of interest" description="Disordered" evidence="1">
    <location>
        <begin position="41"/>
        <end position="67"/>
    </location>
</feature>
<accession>A0A2T2NUW0</accession>
<protein>
    <submittedName>
        <fullName evidence="2">Uncharacterized protein</fullName>
    </submittedName>
</protein>
<sequence>MQSVLSRLICLLAEEQAPPGNPPAIAPSNSKLGWIPLLSSFTNTEKTPSRPKPQPLNPLEPRQPLLCPASRTQGDLQVHYQTSQTGEHQGAQPNHVASWSNTGRLHTYSWRTVHLFVFLYFPSRFFSSLVSSSTSYLKVWPGRAGIPTWVPHESGPFFPCLIHAPPLSVAVAGNGNL</sequence>
<gene>
    <name evidence="2" type="ORF">BS50DRAFT_333717</name>
</gene>
<evidence type="ECO:0000313" key="3">
    <source>
        <dbReference type="Proteomes" id="UP000240883"/>
    </source>
</evidence>
<keyword evidence="3" id="KW-1185">Reference proteome</keyword>
<dbReference type="AlphaFoldDB" id="A0A2T2NUW0"/>
<evidence type="ECO:0000313" key="2">
    <source>
        <dbReference type="EMBL" id="PSN69149.1"/>
    </source>
</evidence>
<dbReference type="Proteomes" id="UP000240883">
    <property type="component" value="Unassembled WGS sequence"/>
</dbReference>